<protein>
    <submittedName>
        <fullName evidence="2">Uncharacterized protein</fullName>
    </submittedName>
</protein>
<dbReference type="EMBL" id="JBHTBS010000013">
    <property type="protein sequence ID" value="MFC7339212.1"/>
    <property type="molecule type" value="Genomic_DNA"/>
</dbReference>
<sequence length="110" mass="12405">MKRGHILILSLLPVTGMLFWWGWSVADTGRAPNGTSRVESTRALERRPDVQSQTPERVRTAAQRKIPDVHLEQNDGIAFAEIDPRIDELDVMEILLEIESKELGKETAPC</sequence>
<dbReference type="Proteomes" id="UP001596472">
    <property type="component" value="Unassembled WGS sequence"/>
</dbReference>
<reference evidence="3" key="1">
    <citation type="journal article" date="2019" name="Int. J. Syst. Evol. Microbiol.">
        <title>The Global Catalogue of Microorganisms (GCM) 10K type strain sequencing project: providing services to taxonomists for standard genome sequencing and annotation.</title>
        <authorList>
            <consortium name="The Broad Institute Genomics Platform"/>
            <consortium name="The Broad Institute Genome Sequencing Center for Infectious Disease"/>
            <person name="Wu L."/>
            <person name="Ma J."/>
        </authorList>
    </citation>
    <scope>NUCLEOTIDE SEQUENCE [LARGE SCALE GENOMIC DNA]</scope>
    <source>
        <strain evidence="3">CGMCC 4.1467</strain>
    </source>
</reference>
<proteinExistence type="predicted"/>
<evidence type="ECO:0000256" key="1">
    <source>
        <dbReference type="SAM" id="MobiDB-lite"/>
    </source>
</evidence>
<comment type="caution">
    <text evidence="2">The sequence shown here is derived from an EMBL/GenBank/DDBJ whole genome shotgun (WGS) entry which is preliminary data.</text>
</comment>
<evidence type="ECO:0000313" key="3">
    <source>
        <dbReference type="Proteomes" id="UP001596472"/>
    </source>
</evidence>
<evidence type="ECO:0000313" key="2">
    <source>
        <dbReference type="EMBL" id="MFC7339212.1"/>
    </source>
</evidence>
<keyword evidence="3" id="KW-1185">Reference proteome</keyword>
<feature type="compositionally biased region" description="Basic and acidic residues" evidence="1">
    <location>
        <begin position="39"/>
        <end position="49"/>
    </location>
</feature>
<gene>
    <name evidence="2" type="ORF">ACFQY0_18605</name>
</gene>
<organism evidence="2 3">
    <name type="scientific">Haloferula chungangensis</name>
    <dbReference type="NCBI Taxonomy" id="1048331"/>
    <lineage>
        <taxon>Bacteria</taxon>
        <taxon>Pseudomonadati</taxon>
        <taxon>Verrucomicrobiota</taxon>
        <taxon>Verrucomicrobiia</taxon>
        <taxon>Verrucomicrobiales</taxon>
        <taxon>Verrucomicrobiaceae</taxon>
        <taxon>Haloferula</taxon>
    </lineage>
</organism>
<name>A0ABW2LE18_9BACT</name>
<dbReference type="RefSeq" id="WP_379715594.1">
    <property type="nucleotide sequence ID" value="NZ_JBHTBS010000013.1"/>
</dbReference>
<feature type="region of interest" description="Disordered" evidence="1">
    <location>
        <begin position="29"/>
        <end position="62"/>
    </location>
</feature>
<accession>A0ABW2LE18</accession>